<sequence length="141" mass="15141">MPAFPGTPSRWLESGIRAASNSIGIAAAYYVEARLFALSNARIGARMIVQGASRFSASQKHISQMPDGGAKMMTVAENLLCVAGIYMQFIRGRGSMASVMLRFLWGSWSCSTGWRILLGIPLLAEAWLQASVAATRAGLLD</sequence>
<evidence type="ECO:0000313" key="2">
    <source>
        <dbReference type="Proteomes" id="UP000626109"/>
    </source>
</evidence>
<reference evidence="1" key="1">
    <citation type="submission" date="2021-02" db="EMBL/GenBank/DDBJ databases">
        <authorList>
            <person name="Dougan E. K."/>
            <person name="Rhodes N."/>
            <person name="Thang M."/>
            <person name="Chan C."/>
        </authorList>
    </citation>
    <scope>NUCLEOTIDE SEQUENCE</scope>
</reference>
<proteinExistence type="predicted"/>
<organism evidence="1 2">
    <name type="scientific">Polarella glacialis</name>
    <name type="common">Dinoflagellate</name>
    <dbReference type="NCBI Taxonomy" id="89957"/>
    <lineage>
        <taxon>Eukaryota</taxon>
        <taxon>Sar</taxon>
        <taxon>Alveolata</taxon>
        <taxon>Dinophyceae</taxon>
        <taxon>Suessiales</taxon>
        <taxon>Suessiaceae</taxon>
        <taxon>Polarella</taxon>
    </lineage>
</organism>
<dbReference type="Proteomes" id="UP000626109">
    <property type="component" value="Unassembled WGS sequence"/>
</dbReference>
<accession>A0A813IRF9</accession>
<evidence type="ECO:0000313" key="1">
    <source>
        <dbReference type="EMBL" id="CAE8655840.1"/>
    </source>
</evidence>
<dbReference type="AlphaFoldDB" id="A0A813IRF9"/>
<dbReference type="EMBL" id="CAJNNW010013809">
    <property type="protein sequence ID" value="CAE8655840.1"/>
    <property type="molecule type" value="Genomic_DNA"/>
</dbReference>
<protein>
    <submittedName>
        <fullName evidence="1">Uncharacterized protein</fullName>
    </submittedName>
</protein>
<gene>
    <name evidence="1" type="ORF">PGLA2088_LOCUS11839</name>
</gene>
<name>A0A813IRF9_POLGL</name>
<comment type="caution">
    <text evidence="1">The sequence shown here is derived from an EMBL/GenBank/DDBJ whole genome shotgun (WGS) entry which is preliminary data.</text>
</comment>